<keyword evidence="3 6" id="KW-0812">Transmembrane</keyword>
<feature type="transmembrane region" description="Helical" evidence="6">
    <location>
        <begin position="215"/>
        <end position="236"/>
    </location>
</feature>
<evidence type="ECO:0000256" key="1">
    <source>
        <dbReference type="ARBA" id="ARBA00004141"/>
    </source>
</evidence>
<evidence type="ECO:0000256" key="4">
    <source>
        <dbReference type="ARBA" id="ARBA00022989"/>
    </source>
</evidence>
<dbReference type="AlphaFoldDB" id="A0A5C2S8V3"/>
<evidence type="ECO:0000256" key="2">
    <source>
        <dbReference type="ARBA" id="ARBA00022448"/>
    </source>
</evidence>
<feature type="transmembrane region" description="Helical" evidence="6">
    <location>
        <begin position="299"/>
        <end position="316"/>
    </location>
</feature>
<dbReference type="FunFam" id="1.20.1250.20:FF:000013">
    <property type="entry name" value="MFS general substrate transporter"/>
    <property type="match status" value="1"/>
</dbReference>
<name>A0A5C2S8V3_9APHY</name>
<dbReference type="OrthoDB" id="2985014at2759"/>
<keyword evidence="9" id="KW-1185">Reference proteome</keyword>
<feature type="transmembrane region" description="Helical" evidence="6">
    <location>
        <begin position="145"/>
        <end position="170"/>
    </location>
</feature>
<gene>
    <name evidence="8" type="ORF">L227DRAFT_503417</name>
</gene>
<evidence type="ECO:0000256" key="5">
    <source>
        <dbReference type="ARBA" id="ARBA00023136"/>
    </source>
</evidence>
<keyword evidence="5 6" id="KW-0472">Membrane</keyword>
<proteinExistence type="predicted"/>
<keyword evidence="2" id="KW-0813">Transport</keyword>
<keyword evidence="4 6" id="KW-1133">Transmembrane helix</keyword>
<dbReference type="InterPro" id="IPR036259">
    <property type="entry name" value="MFS_trans_sf"/>
</dbReference>
<feature type="transmembrane region" description="Helical" evidence="6">
    <location>
        <begin position="375"/>
        <end position="399"/>
    </location>
</feature>
<feature type="transmembrane region" description="Helical" evidence="6">
    <location>
        <begin position="53"/>
        <end position="73"/>
    </location>
</feature>
<comment type="subcellular location">
    <subcellularLocation>
        <location evidence="1">Membrane</location>
        <topology evidence="1">Multi-pass membrane protein</topology>
    </subcellularLocation>
</comment>
<dbReference type="Gene3D" id="1.20.1250.20">
    <property type="entry name" value="MFS general substrate transporter like domains"/>
    <property type="match status" value="2"/>
</dbReference>
<dbReference type="Proteomes" id="UP000313359">
    <property type="component" value="Unassembled WGS sequence"/>
</dbReference>
<feature type="transmembrane region" description="Helical" evidence="6">
    <location>
        <begin position="182"/>
        <end position="203"/>
    </location>
</feature>
<reference evidence="8" key="1">
    <citation type="journal article" date="2018" name="Genome Biol. Evol.">
        <title>Genomics and development of Lentinus tigrinus, a white-rot wood-decaying mushroom with dimorphic fruiting bodies.</title>
        <authorList>
            <person name="Wu B."/>
            <person name="Xu Z."/>
            <person name="Knudson A."/>
            <person name="Carlson A."/>
            <person name="Chen N."/>
            <person name="Kovaka S."/>
            <person name="LaButti K."/>
            <person name="Lipzen A."/>
            <person name="Pennachio C."/>
            <person name="Riley R."/>
            <person name="Schakwitz W."/>
            <person name="Umezawa K."/>
            <person name="Ohm R.A."/>
            <person name="Grigoriev I.V."/>
            <person name="Nagy L.G."/>
            <person name="Gibbons J."/>
            <person name="Hibbett D."/>
        </authorList>
    </citation>
    <scope>NUCLEOTIDE SEQUENCE [LARGE SCALE GENOMIC DNA]</scope>
    <source>
        <strain evidence="8">ALCF2SS1-6</strain>
    </source>
</reference>
<feature type="domain" description="Major facilitator superfamily (MFS) profile" evidence="7">
    <location>
        <begin position="55"/>
        <end position="468"/>
    </location>
</feature>
<sequence>MSTAPGIATDVETVDDKPRDIILEQAVLTLDDDTLHGAVSCPRRSRVWLKIDFLVLPVVTMIYLLACLDLANIGNARIAGLQQKLGISDAQFSIAMTVALIPPIALNIPSNYLMIIVGPHIFLPVILILLGLSSALQGVVTTYPAFIACRFFTGLFSGALLPGLSIYLACYYPRRMLQVRMAIMFTAIPCATCTSGLIAAGIIHMDGVGHIPGYGWLFLLDGIACIIFGLACIWVMPKGPTRISLLNEAEKLYVTHVLVEDDVATETNNLSPFWYEMRRVLAQPHVLCVALRRFIAGHLFNQMSSFLPSIIAGMGFEGSKAQLMSVPPFILGAIVSLLVALVSDRYGHRGVTTSICAAISSAGFAIYIASDQTSLRYMSLFLAVPGSLCAWPALATWLVNNTAPIVRRTTAIAFSGTITQFGGILSVWLYGTISAPPDYTSATVTLLAFQIGVVICAMLCFVYLGSENRRKKLAREAYGERPPHEVPVSNESIWFEYVM</sequence>
<evidence type="ECO:0000259" key="7">
    <source>
        <dbReference type="PROSITE" id="PS50850"/>
    </source>
</evidence>
<accession>A0A5C2S8V3</accession>
<feature type="transmembrane region" description="Helical" evidence="6">
    <location>
        <begin position="85"/>
        <end position="105"/>
    </location>
</feature>
<evidence type="ECO:0000313" key="9">
    <source>
        <dbReference type="Proteomes" id="UP000313359"/>
    </source>
</evidence>
<dbReference type="PANTHER" id="PTHR43791">
    <property type="entry name" value="PERMEASE-RELATED"/>
    <property type="match status" value="1"/>
</dbReference>
<dbReference type="Pfam" id="PF07690">
    <property type="entry name" value="MFS_1"/>
    <property type="match status" value="1"/>
</dbReference>
<organism evidence="8 9">
    <name type="scientific">Lentinus tigrinus ALCF2SS1-6</name>
    <dbReference type="NCBI Taxonomy" id="1328759"/>
    <lineage>
        <taxon>Eukaryota</taxon>
        <taxon>Fungi</taxon>
        <taxon>Dikarya</taxon>
        <taxon>Basidiomycota</taxon>
        <taxon>Agaricomycotina</taxon>
        <taxon>Agaricomycetes</taxon>
        <taxon>Polyporales</taxon>
        <taxon>Polyporaceae</taxon>
        <taxon>Lentinus</taxon>
    </lineage>
</organism>
<protein>
    <submittedName>
        <fullName evidence="8">MFS general substrate transporter</fullName>
    </submittedName>
</protein>
<evidence type="ECO:0000256" key="3">
    <source>
        <dbReference type="ARBA" id="ARBA00022692"/>
    </source>
</evidence>
<dbReference type="GO" id="GO:0022857">
    <property type="term" value="F:transmembrane transporter activity"/>
    <property type="evidence" value="ECO:0007669"/>
    <property type="project" value="InterPro"/>
</dbReference>
<dbReference type="EMBL" id="ML122270">
    <property type="protein sequence ID" value="RPD59494.1"/>
    <property type="molecule type" value="Genomic_DNA"/>
</dbReference>
<feature type="transmembrane region" description="Helical" evidence="6">
    <location>
        <begin position="442"/>
        <end position="465"/>
    </location>
</feature>
<dbReference type="STRING" id="1328759.A0A5C2S8V3"/>
<feature type="transmembrane region" description="Helical" evidence="6">
    <location>
        <begin position="112"/>
        <end position="133"/>
    </location>
</feature>
<dbReference type="GO" id="GO:0016020">
    <property type="term" value="C:membrane"/>
    <property type="evidence" value="ECO:0007669"/>
    <property type="project" value="UniProtKB-SubCell"/>
</dbReference>
<feature type="transmembrane region" description="Helical" evidence="6">
    <location>
        <begin position="322"/>
        <end position="343"/>
    </location>
</feature>
<evidence type="ECO:0000313" key="8">
    <source>
        <dbReference type="EMBL" id="RPD59494.1"/>
    </source>
</evidence>
<dbReference type="PANTHER" id="PTHR43791:SF85">
    <property type="entry name" value="TRANSPORTER, PUTATIVE (AFU_ORTHOLOGUE AFUA_6G00710)-RELATED"/>
    <property type="match status" value="1"/>
</dbReference>
<dbReference type="InterPro" id="IPR020846">
    <property type="entry name" value="MFS_dom"/>
</dbReference>
<dbReference type="InterPro" id="IPR011701">
    <property type="entry name" value="MFS"/>
</dbReference>
<dbReference type="SUPFAM" id="SSF103473">
    <property type="entry name" value="MFS general substrate transporter"/>
    <property type="match status" value="1"/>
</dbReference>
<dbReference type="PROSITE" id="PS50850">
    <property type="entry name" value="MFS"/>
    <property type="match status" value="1"/>
</dbReference>
<feature type="transmembrane region" description="Helical" evidence="6">
    <location>
        <begin position="411"/>
        <end position="430"/>
    </location>
</feature>
<evidence type="ECO:0000256" key="6">
    <source>
        <dbReference type="SAM" id="Phobius"/>
    </source>
</evidence>
<feature type="transmembrane region" description="Helical" evidence="6">
    <location>
        <begin position="350"/>
        <end position="369"/>
    </location>
</feature>